<organism evidence="2 3">
    <name type="scientific">Ruegeria haliotis</name>
    <dbReference type="NCBI Taxonomy" id="2747601"/>
    <lineage>
        <taxon>Bacteria</taxon>
        <taxon>Pseudomonadati</taxon>
        <taxon>Pseudomonadota</taxon>
        <taxon>Alphaproteobacteria</taxon>
        <taxon>Rhodobacterales</taxon>
        <taxon>Roseobacteraceae</taxon>
        <taxon>Ruegeria</taxon>
    </lineage>
</organism>
<feature type="domain" description="TfuA-like core" evidence="1">
    <location>
        <begin position="59"/>
        <end position="154"/>
    </location>
</feature>
<evidence type="ECO:0000313" key="2">
    <source>
        <dbReference type="EMBL" id="NVO58349.1"/>
    </source>
</evidence>
<reference evidence="2 3" key="1">
    <citation type="submission" date="2020-06" db="EMBL/GenBank/DDBJ databases">
        <authorList>
            <person name="Cao W.R."/>
        </authorList>
    </citation>
    <scope>NUCLEOTIDE SEQUENCE [LARGE SCALE GENOMIC DNA]</scope>
    <source>
        <strain evidence="2 3">B1Z28</strain>
    </source>
</reference>
<dbReference type="Pfam" id="PF07812">
    <property type="entry name" value="TfuA"/>
    <property type="match status" value="1"/>
</dbReference>
<protein>
    <recommendedName>
        <fullName evidence="1">TfuA-like core domain-containing protein</fullName>
    </recommendedName>
</protein>
<proteinExistence type="predicted"/>
<evidence type="ECO:0000313" key="3">
    <source>
        <dbReference type="Proteomes" id="UP000630805"/>
    </source>
</evidence>
<dbReference type="InterPro" id="IPR012924">
    <property type="entry name" value="TfuA_core"/>
</dbReference>
<sequence length="431" mass="46817">MTMQECQMLSGRDLVFLGPSLSLQEAVALHPEAVFRPPIRFGDLYAILASPPARVLIIDGYFHAHTPIWQREILSALDAGVEIFGASSMGALRALELAPYGMVGLGEVFRQFESGGIEGDDEVALSHGPAEMGYIELSVPLVDLRWAVGEIFGNEPQTGNLIEQVKSWGHVERTVERIVAAADRLGLNGAELRHSLADRTRLKTLDARAALTRLVNSGPAGGNKADLWPNPNSAPLDVEPRLARLVNGPDGRPLSLSAQLQTRAAQPGALSDAWRLSRRHWFLQDWCALTGQGPNEAGVSRFAGQAVSEYAKAWGLTQESWLALHGLRLEELAAVFRGFATSDWIARRSPQDLNLTCQFGPEVPSEMAVLLDWAARSGVTPPEDVAREATATAVWLVQQSPLFFGAVDWHEDVALLDTSTAGNQLFARAKP</sequence>
<name>A0ABX2PX21_9RHOB</name>
<dbReference type="EMBL" id="JABXWT010000023">
    <property type="protein sequence ID" value="NVO58349.1"/>
    <property type="molecule type" value="Genomic_DNA"/>
</dbReference>
<dbReference type="RefSeq" id="WP_176867392.1">
    <property type="nucleotide sequence ID" value="NZ_JABXWT010000023.1"/>
</dbReference>
<keyword evidence="3" id="KW-1185">Reference proteome</keyword>
<accession>A0ABX2PX21</accession>
<gene>
    <name evidence="2" type="ORF">HW561_21415</name>
</gene>
<evidence type="ECO:0000259" key="1">
    <source>
        <dbReference type="Pfam" id="PF07812"/>
    </source>
</evidence>
<dbReference type="Proteomes" id="UP000630805">
    <property type="component" value="Unassembled WGS sequence"/>
</dbReference>
<comment type="caution">
    <text evidence="2">The sequence shown here is derived from an EMBL/GenBank/DDBJ whole genome shotgun (WGS) entry which is preliminary data.</text>
</comment>